<protein>
    <submittedName>
        <fullName evidence="2">Uncharacterized protein</fullName>
    </submittedName>
</protein>
<proteinExistence type="predicted"/>
<evidence type="ECO:0000256" key="1">
    <source>
        <dbReference type="SAM" id="Phobius"/>
    </source>
</evidence>
<dbReference type="HOGENOM" id="CLU_3066365_0_0_14"/>
<keyword evidence="1" id="KW-0472">Membrane</keyword>
<keyword evidence="3" id="KW-1185">Reference proteome</keyword>
<name>W6AMP5_9MOLU</name>
<organism evidence="2 3">
    <name type="scientific">Spiroplasma mirum ATCC 29335</name>
    <dbReference type="NCBI Taxonomy" id="838561"/>
    <lineage>
        <taxon>Bacteria</taxon>
        <taxon>Bacillati</taxon>
        <taxon>Mycoplasmatota</taxon>
        <taxon>Mollicutes</taxon>
        <taxon>Entomoplasmatales</taxon>
        <taxon>Spiroplasmataceae</taxon>
        <taxon>Spiroplasma</taxon>
    </lineage>
</organism>
<sequence>MLVLIKLFSAFRMKTAVVIFFEIFINLTLLIFLQLIFLVTILLLPFKYDIEVK</sequence>
<dbReference type="Proteomes" id="UP000019260">
    <property type="component" value="Chromosome"/>
</dbReference>
<evidence type="ECO:0000313" key="3">
    <source>
        <dbReference type="Proteomes" id="UP000019260"/>
    </source>
</evidence>
<dbReference type="KEGG" id="smia:P344_03260"/>
<gene>
    <name evidence="2" type="ORF">P344_03260</name>
</gene>
<keyword evidence="1" id="KW-0812">Transmembrane</keyword>
<feature type="transmembrane region" description="Helical" evidence="1">
    <location>
        <begin position="16"/>
        <end position="44"/>
    </location>
</feature>
<dbReference type="EMBL" id="CP006720">
    <property type="protein sequence ID" value="AHI57995.1"/>
    <property type="molecule type" value="Genomic_DNA"/>
</dbReference>
<dbReference type="AlphaFoldDB" id="W6AMP5"/>
<reference evidence="2 3" key="1">
    <citation type="submission" date="2013-09" db="EMBL/GenBank/DDBJ databases">
        <title>Complete genome sequence of Spiroplasma mirum suckling mouse cataract agent.</title>
        <authorList>
            <person name="Landry C.A."/>
            <person name="Bastian F.O."/>
            <person name="Thune R.L."/>
        </authorList>
    </citation>
    <scope>NUCLEOTIDE SEQUENCE [LARGE SCALE GENOMIC DNA]</scope>
    <source>
        <strain evidence="2 3">SMCA</strain>
    </source>
</reference>
<evidence type="ECO:0000313" key="2">
    <source>
        <dbReference type="EMBL" id="AHI57995.1"/>
    </source>
</evidence>
<accession>W6AMP5</accession>
<keyword evidence="1" id="KW-1133">Transmembrane helix</keyword>